<dbReference type="AlphaFoldDB" id="G2YHT8"/>
<reference evidence="2" key="1">
    <citation type="journal article" date="2011" name="PLoS Genet.">
        <title>Genomic analysis of the necrotrophic fungal pathogens Sclerotinia sclerotiorum and Botrytis cinerea.</title>
        <authorList>
            <person name="Amselem J."/>
            <person name="Cuomo C.A."/>
            <person name="van Kan J.A."/>
            <person name="Viaud M."/>
            <person name="Benito E.P."/>
            <person name="Couloux A."/>
            <person name="Coutinho P.M."/>
            <person name="de Vries R.P."/>
            <person name="Dyer P.S."/>
            <person name="Fillinger S."/>
            <person name="Fournier E."/>
            <person name="Gout L."/>
            <person name="Hahn M."/>
            <person name="Kohn L."/>
            <person name="Lapalu N."/>
            <person name="Plummer K.M."/>
            <person name="Pradier J.M."/>
            <person name="Quevillon E."/>
            <person name="Sharon A."/>
            <person name="Simon A."/>
            <person name="ten Have A."/>
            <person name="Tudzynski B."/>
            <person name="Tudzynski P."/>
            <person name="Wincker P."/>
            <person name="Andrew M."/>
            <person name="Anthouard V."/>
            <person name="Beever R.E."/>
            <person name="Beffa R."/>
            <person name="Benoit I."/>
            <person name="Bouzid O."/>
            <person name="Brault B."/>
            <person name="Chen Z."/>
            <person name="Choquer M."/>
            <person name="Collemare J."/>
            <person name="Cotton P."/>
            <person name="Danchin E.G."/>
            <person name="Da Silva C."/>
            <person name="Gautier A."/>
            <person name="Giraud C."/>
            <person name="Giraud T."/>
            <person name="Gonzalez C."/>
            <person name="Grossetete S."/>
            <person name="Guldener U."/>
            <person name="Henrissat B."/>
            <person name="Howlett B.J."/>
            <person name="Kodira C."/>
            <person name="Kretschmer M."/>
            <person name="Lappartient A."/>
            <person name="Leroch M."/>
            <person name="Levis C."/>
            <person name="Mauceli E."/>
            <person name="Neuveglise C."/>
            <person name="Oeser B."/>
            <person name="Pearson M."/>
            <person name="Poulain J."/>
            <person name="Poussereau N."/>
            <person name="Quesneville H."/>
            <person name="Rascle C."/>
            <person name="Schumacher J."/>
            <person name="Segurens B."/>
            <person name="Sexton A."/>
            <person name="Silva E."/>
            <person name="Sirven C."/>
            <person name="Soanes D.M."/>
            <person name="Talbot N.J."/>
            <person name="Templeton M."/>
            <person name="Yandava C."/>
            <person name="Yarden O."/>
            <person name="Zeng Q."/>
            <person name="Rollins J.A."/>
            <person name="Lebrun M.H."/>
            <person name="Dickman M."/>
        </authorList>
    </citation>
    <scope>NUCLEOTIDE SEQUENCE [LARGE SCALE GENOMIC DNA]</scope>
    <source>
        <strain evidence="2">T4</strain>
    </source>
</reference>
<dbReference type="HOGENOM" id="CLU_2867426_0_0_1"/>
<dbReference type="EMBL" id="FQ790337">
    <property type="protein sequence ID" value="CCD51275.1"/>
    <property type="molecule type" value="Genomic_DNA"/>
</dbReference>
<dbReference type="InParanoid" id="G2YHT8"/>
<evidence type="ECO:0000313" key="2">
    <source>
        <dbReference type="Proteomes" id="UP000008177"/>
    </source>
</evidence>
<organism evidence="1 2">
    <name type="scientific">Botryotinia fuckeliana (strain T4)</name>
    <name type="common">Noble rot fungus</name>
    <name type="synonym">Botrytis cinerea</name>
    <dbReference type="NCBI Taxonomy" id="999810"/>
    <lineage>
        <taxon>Eukaryota</taxon>
        <taxon>Fungi</taxon>
        <taxon>Dikarya</taxon>
        <taxon>Ascomycota</taxon>
        <taxon>Pezizomycotina</taxon>
        <taxon>Leotiomycetes</taxon>
        <taxon>Helotiales</taxon>
        <taxon>Sclerotiniaceae</taxon>
        <taxon>Botrytis</taxon>
    </lineage>
</organism>
<accession>G2YHT8</accession>
<dbReference type="Proteomes" id="UP000008177">
    <property type="component" value="Unplaced contigs"/>
</dbReference>
<protein>
    <submittedName>
        <fullName evidence="1">Uncharacterized protein</fullName>
    </submittedName>
</protein>
<name>G2YHT8_BOTF4</name>
<proteinExistence type="predicted"/>
<evidence type="ECO:0000313" key="1">
    <source>
        <dbReference type="EMBL" id="CCD51275.1"/>
    </source>
</evidence>
<sequence>MLTFSAQSAICRRKYSYSGSFVSNTNAYIIGAQDIPPSSLEMNPLTYLGGHLDFSIIQEVPATT</sequence>
<gene>
    <name evidence="1" type="ORF">BofuT4_uP015810.1</name>
</gene>